<dbReference type="AlphaFoldDB" id="A0AAY5JYN1"/>
<evidence type="ECO:0000313" key="2">
    <source>
        <dbReference type="Proteomes" id="UP000265140"/>
    </source>
</evidence>
<name>A0AAY5JYN1_ESOLU</name>
<organism evidence="1 2">
    <name type="scientific">Esox lucius</name>
    <name type="common">Northern pike</name>
    <dbReference type="NCBI Taxonomy" id="8010"/>
    <lineage>
        <taxon>Eukaryota</taxon>
        <taxon>Metazoa</taxon>
        <taxon>Chordata</taxon>
        <taxon>Craniata</taxon>
        <taxon>Vertebrata</taxon>
        <taxon>Euteleostomi</taxon>
        <taxon>Actinopterygii</taxon>
        <taxon>Neopterygii</taxon>
        <taxon>Teleostei</taxon>
        <taxon>Protacanthopterygii</taxon>
        <taxon>Esociformes</taxon>
        <taxon>Esocidae</taxon>
        <taxon>Esox</taxon>
    </lineage>
</organism>
<reference evidence="1" key="3">
    <citation type="submission" date="2025-09" db="UniProtKB">
        <authorList>
            <consortium name="Ensembl"/>
        </authorList>
    </citation>
    <scope>IDENTIFICATION</scope>
</reference>
<keyword evidence="2" id="KW-1185">Reference proteome</keyword>
<protein>
    <submittedName>
        <fullName evidence="1">Uncharacterized protein</fullName>
    </submittedName>
</protein>
<evidence type="ECO:0000313" key="1">
    <source>
        <dbReference type="Ensembl" id="ENSELUP00000081779.1"/>
    </source>
</evidence>
<reference evidence="1 2" key="1">
    <citation type="submission" date="2020-02" db="EMBL/GenBank/DDBJ databases">
        <title>Esox lucius (northern pike) genome, fEsoLuc1, primary haplotype.</title>
        <authorList>
            <person name="Myers G."/>
            <person name="Karagic N."/>
            <person name="Meyer A."/>
            <person name="Pippel M."/>
            <person name="Reichard M."/>
            <person name="Winkler S."/>
            <person name="Tracey A."/>
            <person name="Sims Y."/>
            <person name="Howe K."/>
            <person name="Rhie A."/>
            <person name="Formenti G."/>
            <person name="Durbin R."/>
            <person name="Fedrigo O."/>
            <person name="Jarvis E.D."/>
        </authorList>
    </citation>
    <scope>NUCLEOTIDE SEQUENCE [LARGE SCALE GENOMIC DNA]</scope>
</reference>
<accession>A0AAY5JYN1</accession>
<reference evidence="1" key="2">
    <citation type="submission" date="2025-08" db="UniProtKB">
        <authorList>
            <consortium name="Ensembl"/>
        </authorList>
    </citation>
    <scope>IDENTIFICATION</scope>
</reference>
<proteinExistence type="predicted"/>
<sequence length="143" mass="16053">MKEDNPELISYRQHDQLIHKLLETNQQLCQQVAQLSSQIATLFLPTVDATLHAREPPVTSPEPFSGELNKCRGFLLQCGLVFQQRPLSFASEASKVHYTLGLLSGKALVPYDCAIELFPGAPLPASRLYNLSRPEREAMEKYI</sequence>
<dbReference type="Ensembl" id="ENSELUT00000104202.1">
    <property type="protein sequence ID" value="ENSELUP00000081779.1"/>
    <property type="gene ID" value="ENSELUG00000041090.1"/>
</dbReference>
<dbReference type="GeneTree" id="ENSGT01030000235372"/>
<dbReference type="Proteomes" id="UP000265140">
    <property type="component" value="Chromosome 4"/>
</dbReference>